<evidence type="ECO:0000313" key="2">
    <source>
        <dbReference type="Proteomes" id="UP001144978"/>
    </source>
</evidence>
<proteinExistence type="predicted"/>
<evidence type="ECO:0000313" key="1">
    <source>
        <dbReference type="EMBL" id="KAJ3017606.1"/>
    </source>
</evidence>
<gene>
    <name evidence="1" type="ORF">NUW54_g543</name>
</gene>
<keyword evidence="2" id="KW-1185">Reference proteome</keyword>
<comment type="caution">
    <text evidence="1">The sequence shown here is derived from an EMBL/GenBank/DDBJ whole genome shotgun (WGS) entry which is preliminary data.</text>
</comment>
<organism evidence="1 2">
    <name type="scientific">Trametes sanguinea</name>
    <dbReference type="NCBI Taxonomy" id="158606"/>
    <lineage>
        <taxon>Eukaryota</taxon>
        <taxon>Fungi</taxon>
        <taxon>Dikarya</taxon>
        <taxon>Basidiomycota</taxon>
        <taxon>Agaricomycotina</taxon>
        <taxon>Agaricomycetes</taxon>
        <taxon>Polyporales</taxon>
        <taxon>Polyporaceae</taxon>
        <taxon>Trametes</taxon>
    </lineage>
</organism>
<dbReference type="Proteomes" id="UP001144978">
    <property type="component" value="Unassembled WGS sequence"/>
</dbReference>
<protein>
    <submittedName>
        <fullName evidence="1">Uncharacterized protein</fullName>
    </submittedName>
</protein>
<name>A0ACC1QCR3_9APHY</name>
<accession>A0ACC1QCR3</accession>
<dbReference type="EMBL" id="JANSHE010000071">
    <property type="protein sequence ID" value="KAJ3017606.1"/>
    <property type="molecule type" value="Genomic_DNA"/>
</dbReference>
<reference evidence="1" key="1">
    <citation type="submission" date="2022-08" db="EMBL/GenBank/DDBJ databases">
        <title>Genome Sequence of Pycnoporus sanguineus.</title>
        <authorList>
            <person name="Buettner E."/>
        </authorList>
    </citation>
    <scope>NUCLEOTIDE SEQUENCE</scope>
    <source>
        <strain evidence="1">CG-C14</strain>
    </source>
</reference>
<sequence length="70" mass="7732">MRRGSPYVELREVLARAFGDGEEKRTKMQGLRETLSKAWKKDGIARQEVEAFLDDACAGIPAKLVPAQAA</sequence>